<proteinExistence type="predicted"/>
<protein>
    <submittedName>
        <fullName evidence="2">Uncharacterized protein</fullName>
    </submittedName>
</protein>
<name>A0A811G9X8_9GAMM</name>
<evidence type="ECO:0000313" key="3">
    <source>
        <dbReference type="Proteomes" id="UP000489961"/>
    </source>
</evidence>
<sequence length="215" mass="25298">MSAVAKTSFKQFWTLLRNTVLIVLITAMFLCLPVAMLIVGVLTQAQFEQQSEFRRKLDYAYQWDHRQFPVLSKPVLIFSRNHSVWGGSVVLVYALDSKMKQYFDHKIQNLSLENTIDVECVKPTIKTRWRGWRLSLHYVQPNPEFLSHHDYANHDSFLVHGSTKYLPRVERACFEVFKRFPGIPAPSKYKKFEHGYWAVNEQEGLLFSVYFTDDR</sequence>
<keyword evidence="1" id="KW-0472">Membrane</keyword>
<evidence type="ECO:0000256" key="1">
    <source>
        <dbReference type="SAM" id="Phobius"/>
    </source>
</evidence>
<evidence type="ECO:0000313" key="2">
    <source>
        <dbReference type="EMBL" id="CAB1210054.1"/>
    </source>
</evidence>
<dbReference type="EMBL" id="CADDTS010000013">
    <property type="protein sequence ID" value="CAB1210054.1"/>
    <property type="molecule type" value="Genomic_DNA"/>
</dbReference>
<dbReference type="RefSeq" id="WP_174558692.1">
    <property type="nucleotide sequence ID" value="NZ_CADDTS010000013.1"/>
</dbReference>
<dbReference type="AlphaFoldDB" id="A0A811G9X8"/>
<keyword evidence="1" id="KW-0812">Transmembrane</keyword>
<reference evidence="2 3" key="1">
    <citation type="submission" date="2020-02" db="EMBL/GenBank/DDBJ databases">
        <authorList>
            <person name="Chaudhuri R."/>
        </authorList>
    </citation>
    <scope>NUCLEOTIDE SEQUENCE [LARGE SCALE GENOMIC DNA]</scope>
    <source>
        <strain evidence="2">SFB21</strain>
    </source>
</reference>
<comment type="caution">
    <text evidence="2">The sequence shown here is derived from an EMBL/GenBank/DDBJ whole genome shotgun (WGS) entry which is preliminary data.</text>
</comment>
<dbReference type="Proteomes" id="UP000489961">
    <property type="component" value="Unassembled WGS sequence"/>
</dbReference>
<accession>A0A811G9X8</accession>
<feature type="transmembrane region" description="Helical" evidence="1">
    <location>
        <begin position="20"/>
        <end position="45"/>
    </location>
</feature>
<keyword evidence="1" id="KW-1133">Transmembrane helix</keyword>
<organism evidence="2 3">
    <name type="scientific">Acinetobacter bouvetii</name>
    <dbReference type="NCBI Taxonomy" id="202951"/>
    <lineage>
        <taxon>Bacteria</taxon>
        <taxon>Pseudomonadati</taxon>
        <taxon>Pseudomonadota</taxon>
        <taxon>Gammaproteobacteria</taxon>
        <taxon>Moraxellales</taxon>
        <taxon>Moraxellaceae</taxon>
        <taxon>Acinetobacter</taxon>
    </lineage>
</organism>
<gene>
    <name evidence="2" type="ORF">SFB21_0729</name>
</gene>